<proteinExistence type="predicted"/>
<dbReference type="EMBL" id="GL883105">
    <property type="protein sequence ID" value="EGG07148.1"/>
    <property type="molecule type" value="Genomic_DNA"/>
</dbReference>
<protein>
    <submittedName>
        <fullName evidence="3">Uncharacterized protein</fullName>
    </submittedName>
</protein>
<keyword evidence="1" id="KW-1133">Transmembrane helix</keyword>
<sequence>MFYISLKACLVQKGQFIFNPSFWLILRIGMNNTIATLGNITLFLILDGLRRANVTHSIIELATPELMKVTHTRKSDETTAA</sequence>
<accession>F4RKN3</accession>
<dbReference type="KEGG" id="mlr:MELLADRAFT_56013"/>
<keyword evidence="4" id="KW-1185">Reference proteome</keyword>
<keyword evidence="1" id="KW-0812">Transmembrane</keyword>
<dbReference type="Proteomes" id="UP000001072">
    <property type="component" value="Unassembled WGS sequence"/>
</dbReference>
<feature type="transmembrane region" description="Helical" evidence="1">
    <location>
        <begin position="22"/>
        <end position="46"/>
    </location>
</feature>
<dbReference type="HOGENOM" id="CLU_2574355_0_0_1"/>
<dbReference type="RefSeq" id="XP_007409590.1">
    <property type="nucleotide sequence ID" value="XM_007409528.1"/>
</dbReference>
<dbReference type="GeneID" id="18932473"/>
<dbReference type="KEGG" id="mlr:MELLADRAFT_73728"/>
<dbReference type="GeneID" id="18929013"/>
<gene>
    <name evidence="3" type="ORF">MELLADRAFT_56013</name>
    <name evidence="2" type="ORF">MELLADRAFT_73728</name>
</gene>
<dbReference type="VEuPathDB" id="FungiDB:MELLADRAFT_73728"/>
<organism evidence="4">
    <name type="scientific">Melampsora larici-populina (strain 98AG31 / pathotype 3-4-7)</name>
    <name type="common">Poplar leaf rust fungus</name>
    <dbReference type="NCBI Taxonomy" id="747676"/>
    <lineage>
        <taxon>Eukaryota</taxon>
        <taxon>Fungi</taxon>
        <taxon>Dikarya</taxon>
        <taxon>Basidiomycota</taxon>
        <taxon>Pucciniomycotina</taxon>
        <taxon>Pucciniomycetes</taxon>
        <taxon>Pucciniales</taxon>
        <taxon>Melampsoraceae</taxon>
        <taxon>Melampsora</taxon>
    </lineage>
</organism>
<dbReference type="VEuPathDB" id="FungiDB:MELLADRAFT_56013"/>
<name>F4RKN3_MELLP</name>
<evidence type="ECO:0000256" key="1">
    <source>
        <dbReference type="SAM" id="Phobius"/>
    </source>
</evidence>
<evidence type="ECO:0000313" key="4">
    <source>
        <dbReference type="Proteomes" id="UP000001072"/>
    </source>
</evidence>
<reference evidence="3" key="2">
    <citation type="submission" date="2011-04" db="EMBL/GenBank/DDBJ databases">
        <title>Obligate Biotrophy Features Unraveled by the Genomic Analysis of the Rust Fungi, Melampsora larici-populina and Puccinia graminis f. sp. tritici.</title>
        <authorList>
            <consortium name="US DOE Joint Genome Institute (JGI-PGF)"/>
            <person name="Duplessis S."/>
            <person name="Cuomo C."/>
            <person name="Lin Y.-C."/>
            <person name="Aerts A."/>
            <person name="Tisserant E."/>
            <person name="Veneault-Fourrey C."/>
            <person name="Joly D."/>
            <person name="Hacquard S."/>
            <person name="Amselem J."/>
            <person name="Cantarel B."/>
            <person name="Readman C."/>
            <person name="Coutinho P."/>
            <person name="Feau N."/>
            <person name="Field M."/>
            <person name="Frey P."/>
            <person name="Gelhaye E."/>
            <person name="Goldberg J."/>
            <person name="Grabherr M."/>
            <person name="Kodira C."/>
            <person name="Kohler A."/>
            <person name="Kues U."/>
            <person name="Lindquist E."/>
            <person name="Lucas S."/>
            <person name="Mago R."/>
            <person name="Mauceli E."/>
            <person name="Morin E."/>
            <person name="Murat C."/>
            <person name="Pangilinan J."/>
            <person name="Park R."/>
            <person name="Pearson M."/>
            <person name="Quesneville H."/>
            <person name="Rouhier N."/>
            <person name="Sakthikumar S."/>
            <person name="Salamov A."/>
            <person name="Schmutz J."/>
            <person name="Selles B."/>
            <person name="Shapiro H."/>
            <person name="Tangay P."/>
            <person name="Tuskan G."/>
            <person name="Henrissat B."/>
            <person name="Van de Peer Y."/>
            <person name="Rouze P."/>
            <person name="Schein J."/>
            <person name="Ellis J."/>
            <person name="Dodds P."/>
            <person name="Zhong S."/>
            <person name="Hamelin R."/>
            <person name="Grigoriev I."/>
            <person name="Szabo L."/>
            <person name="Martin F."/>
        </authorList>
    </citation>
    <scope>NUCLEOTIDE SEQUENCE</scope>
    <source>
        <strain evidence="3">98AG31</strain>
    </source>
</reference>
<reference evidence="4" key="1">
    <citation type="journal article" date="2011" name="Proc. Natl. Acad. Sci. U.S.A.">
        <title>Obligate biotrophy features unraveled by the genomic analysis of rust fungi.</title>
        <authorList>
            <person name="Duplessis S."/>
            <person name="Cuomo C.A."/>
            <person name="Lin Y.-C."/>
            <person name="Aerts A."/>
            <person name="Tisserant E."/>
            <person name="Veneault-Fourrey C."/>
            <person name="Joly D.L."/>
            <person name="Hacquard S."/>
            <person name="Amselem J."/>
            <person name="Cantarel B.L."/>
            <person name="Chiu R."/>
            <person name="Coutinho P.M."/>
            <person name="Feau N."/>
            <person name="Field M."/>
            <person name="Frey P."/>
            <person name="Gelhaye E."/>
            <person name="Goldberg J."/>
            <person name="Grabherr M.G."/>
            <person name="Kodira C.D."/>
            <person name="Kohler A."/>
            <person name="Kuees U."/>
            <person name="Lindquist E.A."/>
            <person name="Lucas S.M."/>
            <person name="Mago R."/>
            <person name="Mauceli E."/>
            <person name="Morin E."/>
            <person name="Murat C."/>
            <person name="Pangilinan J.L."/>
            <person name="Park R."/>
            <person name="Pearson M."/>
            <person name="Quesneville H."/>
            <person name="Rouhier N."/>
            <person name="Sakthikumar S."/>
            <person name="Salamov A.A."/>
            <person name="Schmutz J."/>
            <person name="Selles B."/>
            <person name="Shapiro H."/>
            <person name="Tanguay P."/>
            <person name="Tuskan G.A."/>
            <person name="Henrissat B."/>
            <person name="Van de Peer Y."/>
            <person name="Rouze P."/>
            <person name="Ellis J.G."/>
            <person name="Dodds P.N."/>
            <person name="Schein J.E."/>
            <person name="Zhong S."/>
            <person name="Hamelin R.C."/>
            <person name="Grigoriev I.V."/>
            <person name="Szabo L.J."/>
            <person name="Martin F."/>
        </authorList>
    </citation>
    <scope>NUCLEOTIDE SEQUENCE [LARGE SCALE GENOMIC DNA]</scope>
    <source>
        <strain evidence="4">98AG31 / pathotype 3-4-7</strain>
    </source>
</reference>
<keyword evidence="1" id="KW-0472">Membrane</keyword>
<evidence type="ECO:0000313" key="3">
    <source>
        <dbReference type="EMBL" id="EGG07148.1"/>
    </source>
</evidence>
<dbReference type="EMBL" id="GL883227">
    <property type="protein sequence ID" value="EGF97493.1"/>
    <property type="molecule type" value="Genomic_DNA"/>
</dbReference>
<evidence type="ECO:0000313" key="2">
    <source>
        <dbReference type="EMBL" id="EGF97493.1"/>
    </source>
</evidence>
<dbReference type="AlphaFoldDB" id="F4RKN3"/>
<dbReference type="RefSeq" id="XP_007419237.1">
    <property type="nucleotide sequence ID" value="XM_007419175.1"/>
</dbReference>